<organism evidence="1 2">
    <name type="scientific">Reticulomyxa filosa</name>
    <dbReference type="NCBI Taxonomy" id="46433"/>
    <lineage>
        <taxon>Eukaryota</taxon>
        <taxon>Sar</taxon>
        <taxon>Rhizaria</taxon>
        <taxon>Retaria</taxon>
        <taxon>Foraminifera</taxon>
        <taxon>Monothalamids</taxon>
        <taxon>Reticulomyxidae</taxon>
        <taxon>Reticulomyxa</taxon>
    </lineage>
</organism>
<dbReference type="Proteomes" id="UP000023152">
    <property type="component" value="Unassembled WGS sequence"/>
</dbReference>
<proteinExistence type="predicted"/>
<comment type="caution">
    <text evidence="1">The sequence shown here is derived from an EMBL/GenBank/DDBJ whole genome shotgun (WGS) entry which is preliminary data.</text>
</comment>
<reference evidence="1 2" key="1">
    <citation type="journal article" date="2013" name="Curr. Biol.">
        <title>The Genome of the Foraminiferan Reticulomyxa filosa.</title>
        <authorList>
            <person name="Glockner G."/>
            <person name="Hulsmann N."/>
            <person name="Schleicher M."/>
            <person name="Noegel A.A."/>
            <person name="Eichinger L."/>
            <person name="Gallinger C."/>
            <person name="Pawlowski J."/>
            <person name="Sierra R."/>
            <person name="Euteneuer U."/>
            <person name="Pillet L."/>
            <person name="Moustafa A."/>
            <person name="Platzer M."/>
            <person name="Groth M."/>
            <person name="Szafranski K."/>
            <person name="Schliwa M."/>
        </authorList>
    </citation>
    <scope>NUCLEOTIDE SEQUENCE [LARGE SCALE GENOMIC DNA]</scope>
</reference>
<protein>
    <submittedName>
        <fullName evidence="1">Uncharacterized protein</fullName>
    </submittedName>
</protein>
<dbReference type="AlphaFoldDB" id="X6P982"/>
<name>X6P982_RETFI</name>
<accession>X6P982</accession>
<dbReference type="EMBL" id="ASPP01002412">
    <property type="protein sequence ID" value="ETO34624.1"/>
    <property type="molecule type" value="Genomic_DNA"/>
</dbReference>
<gene>
    <name evidence="1" type="ORF">RFI_02464</name>
</gene>
<evidence type="ECO:0000313" key="2">
    <source>
        <dbReference type="Proteomes" id="UP000023152"/>
    </source>
</evidence>
<evidence type="ECO:0000313" key="1">
    <source>
        <dbReference type="EMBL" id="ETO34624.1"/>
    </source>
</evidence>
<sequence length="195" mass="23270">MHHKFDDFEMKFLWEICLEFIRVSVHVDNHLPRLHECECILSIMKNQFTKQRINALYFQNFEGPHIANYNRILAQSYLRTLQCAINAVELSVLPLCSSGKHTETLHDFVKYLEFLQKSYLLLHNLCKNESCLSLTATDVLTSLSQKYEYYHKEYRADKCTYQKYLLYYFLKYTAKATFVKKTVTLAIFFFLISQR</sequence>
<keyword evidence="2" id="KW-1185">Reference proteome</keyword>